<reference evidence="3" key="2">
    <citation type="submission" date="2022-06" db="UniProtKB">
        <authorList>
            <consortium name="EnsemblMetazoa"/>
        </authorList>
    </citation>
    <scope>IDENTIFICATION</scope>
    <source>
        <strain evidence="3">PS312</strain>
    </source>
</reference>
<feature type="region of interest" description="Disordered" evidence="1">
    <location>
        <begin position="297"/>
        <end position="338"/>
    </location>
</feature>
<evidence type="ECO:0000313" key="4">
    <source>
        <dbReference type="Proteomes" id="UP000005239"/>
    </source>
</evidence>
<keyword evidence="2" id="KW-1133">Transmembrane helix</keyword>
<dbReference type="Proteomes" id="UP000005239">
    <property type="component" value="Unassembled WGS sequence"/>
</dbReference>
<feature type="compositionally biased region" description="Basic and acidic residues" evidence="1">
    <location>
        <begin position="302"/>
        <end position="313"/>
    </location>
</feature>
<dbReference type="InterPro" id="IPR019426">
    <property type="entry name" value="7TM_GPCR_serpentine_rcpt_Srv"/>
</dbReference>
<feature type="transmembrane region" description="Helical" evidence="2">
    <location>
        <begin position="102"/>
        <end position="125"/>
    </location>
</feature>
<dbReference type="EnsemblMetazoa" id="PPA41353.1">
    <property type="protein sequence ID" value="PPA41353.1"/>
    <property type="gene ID" value="WBGene00279722"/>
</dbReference>
<feature type="transmembrane region" description="Helical" evidence="2">
    <location>
        <begin position="61"/>
        <end position="79"/>
    </location>
</feature>
<organism evidence="3 4">
    <name type="scientific">Pristionchus pacificus</name>
    <name type="common">Parasitic nematode worm</name>
    <dbReference type="NCBI Taxonomy" id="54126"/>
    <lineage>
        <taxon>Eukaryota</taxon>
        <taxon>Metazoa</taxon>
        <taxon>Ecdysozoa</taxon>
        <taxon>Nematoda</taxon>
        <taxon>Chromadorea</taxon>
        <taxon>Rhabditida</taxon>
        <taxon>Rhabditina</taxon>
        <taxon>Diplogasteromorpha</taxon>
        <taxon>Diplogasteroidea</taxon>
        <taxon>Neodiplogasteridae</taxon>
        <taxon>Pristionchus</taxon>
    </lineage>
</organism>
<reference evidence="4" key="1">
    <citation type="journal article" date="2008" name="Nat. Genet.">
        <title>The Pristionchus pacificus genome provides a unique perspective on nematode lifestyle and parasitism.</title>
        <authorList>
            <person name="Dieterich C."/>
            <person name="Clifton S.W."/>
            <person name="Schuster L.N."/>
            <person name="Chinwalla A."/>
            <person name="Delehaunty K."/>
            <person name="Dinkelacker I."/>
            <person name="Fulton L."/>
            <person name="Fulton R."/>
            <person name="Godfrey J."/>
            <person name="Minx P."/>
            <person name="Mitreva M."/>
            <person name="Roeseler W."/>
            <person name="Tian H."/>
            <person name="Witte H."/>
            <person name="Yang S.P."/>
            <person name="Wilson R.K."/>
            <person name="Sommer R.J."/>
        </authorList>
    </citation>
    <scope>NUCLEOTIDE SEQUENCE [LARGE SCALE GENOMIC DNA]</scope>
    <source>
        <strain evidence="4">PS312</strain>
    </source>
</reference>
<keyword evidence="2" id="KW-0812">Transmembrane</keyword>
<evidence type="ECO:0000256" key="2">
    <source>
        <dbReference type="SAM" id="Phobius"/>
    </source>
</evidence>
<name>A0A8R1UV35_PRIPA</name>
<feature type="transmembrane region" description="Helical" evidence="2">
    <location>
        <begin position="242"/>
        <end position="265"/>
    </location>
</feature>
<accession>A0A8R1UV35</accession>
<feature type="compositionally biased region" description="Acidic residues" evidence="1">
    <location>
        <begin position="314"/>
        <end position="329"/>
    </location>
</feature>
<keyword evidence="2" id="KW-0472">Membrane</keyword>
<proteinExistence type="predicted"/>
<protein>
    <recommendedName>
        <fullName evidence="5">G protein-coupled receptor</fullName>
    </recommendedName>
</protein>
<evidence type="ECO:0000313" key="3">
    <source>
        <dbReference type="EnsemblMetazoa" id="PPA41353.1"/>
    </source>
</evidence>
<evidence type="ECO:0000256" key="1">
    <source>
        <dbReference type="SAM" id="MobiDB-lite"/>
    </source>
</evidence>
<feature type="transmembrane region" description="Helical" evidence="2">
    <location>
        <begin position="146"/>
        <end position="163"/>
    </location>
</feature>
<sequence length="438" mass="49986">MEEDTTEAEWDELMEESWTMFDAFQTLYVSRFLLITTFLALFVYFKILFRPPFAGNDAFKLFVLSGMSDLMSCHMYLFVNDLLSVPFMFDIYKSMKDSDTQVFLFFLMACEAFINGVSLHSDFFVALNRLRIVISPNSKVNRHSKLFAPTLTLVLLLPTVKIIDICTFTPTTIVVLTKGKEQIIISKTNSVNEVLTTIYTVQSGIIFGVTILVNVALAIFLLRSRQIIKRTEMNKNNSEQGLVMTSIVSYFFFTIYQANMVFGLLKRQILFSNDIFLPRTFIDGSVLASTRSTSGGVRMRRVKEEGERARGGRDEEEEVEEKEESDDAEDRPPENPHGAVTVFLKARHSHEQRRAIAAKCRPTVPEVEGRVERLVEQLRDNGDATDKLIALWRRMGEKMIPKEKDASLLEALDEISSRMTPISIAHPACDPEVFFHDE</sequence>
<dbReference type="Pfam" id="PF10323">
    <property type="entry name" value="7TM_GPCR_Srv"/>
    <property type="match status" value="1"/>
</dbReference>
<dbReference type="AlphaFoldDB" id="A0A8R1UV35"/>
<keyword evidence="4" id="KW-1185">Reference proteome</keyword>
<gene>
    <name evidence="3" type="primary">WBGene00279722</name>
</gene>
<feature type="transmembrane region" description="Helical" evidence="2">
    <location>
        <begin position="28"/>
        <end position="49"/>
    </location>
</feature>
<feature type="transmembrane region" description="Helical" evidence="2">
    <location>
        <begin position="198"/>
        <end position="222"/>
    </location>
</feature>
<evidence type="ECO:0008006" key="5">
    <source>
        <dbReference type="Google" id="ProtNLM"/>
    </source>
</evidence>